<dbReference type="Proteomes" id="UP000009399">
    <property type="component" value="Chromosome"/>
</dbReference>
<dbReference type="Gene3D" id="3.40.50.450">
    <property type="match status" value="1"/>
</dbReference>
<dbReference type="PANTHER" id="PTHR43022:SF1">
    <property type="entry name" value="PROTEIN SMF"/>
    <property type="match status" value="1"/>
</dbReference>
<reference evidence="3 4" key="1">
    <citation type="journal article" date="2013" name="Genome Announc.">
        <title>Complete Genome Sequence of Mycoplasma hyorhinis Strain SK76.</title>
        <authorList>
            <person name="Goodison S."/>
            <person name="Urquidi V."/>
            <person name="Kumar D."/>
            <person name="Reyes L."/>
            <person name="Rosser C.J."/>
        </authorList>
    </citation>
    <scope>NUCLEOTIDE SEQUENCE [LARGE SCALE GENOMIC DNA]</scope>
    <source>
        <strain evidence="3 4">SK76</strain>
    </source>
</reference>
<evidence type="ECO:0000256" key="1">
    <source>
        <dbReference type="ARBA" id="ARBA00006525"/>
    </source>
</evidence>
<evidence type="ECO:0000313" key="4">
    <source>
        <dbReference type="Proteomes" id="UP000009399"/>
    </source>
</evidence>
<dbReference type="Pfam" id="PF02481">
    <property type="entry name" value="DNA_processg_A"/>
    <property type="match status" value="1"/>
</dbReference>
<dbReference type="AlphaFoldDB" id="A0AAI8FDZ2"/>
<proteinExistence type="inferred from homology"/>
<dbReference type="InterPro" id="IPR003488">
    <property type="entry name" value="DprA"/>
</dbReference>
<dbReference type="RefSeq" id="WP_015084219.1">
    <property type="nucleotide sequence ID" value="NC_019552.1"/>
</dbReference>
<dbReference type="SUPFAM" id="SSF102405">
    <property type="entry name" value="MCP/YpsA-like"/>
    <property type="match status" value="1"/>
</dbReference>
<dbReference type="EMBL" id="CP003914">
    <property type="protein sequence ID" value="AFX74456.1"/>
    <property type="molecule type" value="Genomic_DNA"/>
</dbReference>
<evidence type="ECO:0000259" key="2">
    <source>
        <dbReference type="Pfam" id="PF02481"/>
    </source>
</evidence>
<organism evidence="3 4">
    <name type="scientific">Mesomycoplasma hyorhinis SK76</name>
    <dbReference type="NCBI Taxonomy" id="1118964"/>
    <lineage>
        <taxon>Bacteria</taxon>
        <taxon>Bacillati</taxon>
        <taxon>Mycoplasmatota</taxon>
        <taxon>Mycoplasmoidales</taxon>
        <taxon>Metamycoplasmataceae</taxon>
        <taxon>Mesomycoplasma</taxon>
    </lineage>
</organism>
<protein>
    <submittedName>
        <fullName evidence="3">DNA processing protein</fullName>
    </submittedName>
</protein>
<dbReference type="GO" id="GO:0009294">
    <property type="term" value="P:DNA-mediated transformation"/>
    <property type="evidence" value="ECO:0007669"/>
    <property type="project" value="InterPro"/>
</dbReference>
<evidence type="ECO:0000313" key="3">
    <source>
        <dbReference type="EMBL" id="AFX74456.1"/>
    </source>
</evidence>
<sequence>MKSILIYFAKKYKGDFYKILKALKENERVDDTDAQAVMDELKQKNIKAFTVLDSVYPEVFKHLKTPPFVIFYKGNINLLQSELPKISLVGEQYNDIIQSYLDKSLSEVIKRHVVVTNGYKGVEEKINNYFLENQGKLIFVSANGVENPWISSRIDQDNENILILSEYPNTYVSYNRLKNRNRLVAALSKNLIVYSSSKTSGIQNLVNHFLMIGKEIFCFPGDTNFENDGNVELIKQGANLITEVKDVYKEVNFE</sequence>
<feature type="domain" description="Smf/DprA SLOG" evidence="2">
    <location>
        <begin position="49"/>
        <end position="251"/>
    </location>
</feature>
<accession>A0AAI8FDZ2</accession>
<dbReference type="InterPro" id="IPR057666">
    <property type="entry name" value="DrpA_SLOG"/>
</dbReference>
<dbReference type="KEGG" id="mhs:MOS_544"/>
<name>A0AAI8FDZ2_MESHY</name>
<dbReference type="PANTHER" id="PTHR43022">
    <property type="entry name" value="PROTEIN SMF"/>
    <property type="match status" value="1"/>
</dbReference>
<gene>
    <name evidence="3" type="ORF">MOS_544</name>
</gene>
<comment type="similarity">
    <text evidence="1">Belongs to the DprA/Smf family.</text>
</comment>